<comment type="subcellular location">
    <subcellularLocation>
        <location evidence="1">Membrane</location>
        <topology evidence="1">Multi-pass membrane protein</topology>
    </subcellularLocation>
</comment>
<feature type="transmembrane region" description="Helical" evidence="5">
    <location>
        <begin position="240"/>
        <end position="257"/>
    </location>
</feature>
<dbReference type="RefSeq" id="WP_204475030.1">
    <property type="nucleotide sequence ID" value="NZ_JACJJW010000007.1"/>
</dbReference>
<feature type="transmembrane region" description="Helical" evidence="5">
    <location>
        <begin position="84"/>
        <end position="101"/>
    </location>
</feature>
<keyword evidence="7" id="KW-1185">Reference proteome</keyword>
<name>A0ABS2EU67_9BACE</name>
<evidence type="ECO:0000256" key="4">
    <source>
        <dbReference type="ARBA" id="ARBA00023136"/>
    </source>
</evidence>
<feature type="transmembrane region" description="Helical" evidence="5">
    <location>
        <begin position="346"/>
        <end position="366"/>
    </location>
</feature>
<feature type="transmembrane region" description="Helical" evidence="5">
    <location>
        <begin position="58"/>
        <end position="77"/>
    </location>
</feature>
<feature type="transmembrane region" description="Helical" evidence="5">
    <location>
        <begin position="479"/>
        <end position="500"/>
    </location>
</feature>
<dbReference type="InterPro" id="IPR036259">
    <property type="entry name" value="MFS_trans_sf"/>
</dbReference>
<organism evidence="6 7">
    <name type="scientific">Bacteroides mediterraneensis</name>
    <dbReference type="NCBI Taxonomy" id="1841856"/>
    <lineage>
        <taxon>Bacteria</taxon>
        <taxon>Pseudomonadati</taxon>
        <taxon>Bacteroidota</taxon>
        <taxon>Bacteroidia</taxon>
        <taxon>Bacteroidales</taxon>
        <taxon>Bacteroidaceae</taxon>
        <taxon>Bacteroides</taxon>
    </lineage>
</organism>
<feature type="transmembrane region" description="Helical" evidence="5">
    <location>
        <begin position="107"/>
        <end position="124"/>
    </location>
</feature>
<feature type="transmembrane region" description="Helical" evidence="5">
    <location>
        <begin position="144"/>
        <end position="163"/>
    </location>
</feature>
<reference evidence="6 7" key="1">
    <citation type="journal article" date="2021" name="Sci. Rep.">
        <title>The distribution of antibiotic resistance genes in chicken gut microbiota commensals.</title>
        <authorList>
            <person name="Juricova H."/>
            <person name="Matiasovicova J."/>
            <person name="Kubasova T."/>
            <person name="Cejkova D."/>
            <person name="Rychlik I."/>
        </authorList>
    </citation>
    <scope>NUCLEOTIDE SEQUENCE [LARGE SCALE GENOMIC DNA]</scope>
    <source>
        <strain evidence="6 7">An801</strain>
    </source>
</reference>
<feature type="transmembrane region" description="Helical" evidence="5">
    <location>
        <begin position="175"/>
        <end position="194"/>
    </location>
</feature>
<gene>
    <name evidence="6" type="ORF">H6A31_04280</name>
</gene>
<proteinExistence type="predicted"/>
<dbReference type="SUPFAM" id="SSF103473">
    <property type="entry name" value="MFS general substrate transporter"/>
    <property type="match status" value="1"/>
</dbReference>
<dbReference type="Proteomes" id="UP000703295">
    <property type="component" value="Unassembled WGS sequence"/>
</dbReference>
<feature type="transmembrane region" description="Helical" evidence="5">
    <location>
        <begin position="214"/>
        <end position="234"/>
    </location>
</feature>
<protein>
    <recommendedName>
        <fullName evidence="8">MFS transporter</fullName>
    </recommendedName>
</protein>
<accession>A0ABS2EU67</accession>
<feature type="transmembrane region" description="Helical" evidence="5">
    <location>
        <begin position="378"/>
        <end position="397"/>
    </location>
</feature>
<feature type="transmembrane region" description="Helical" evidence="5">
    <location>
        <begin position="314"/>
        <end position="334"/>
    </location>
</feature>
<dbReference type="PANTHER" id="PTHR23501:SF5">
    <property type="entry name" value="TRANSPORT PROTEIN"/>
    <property type="match status" value="1"/>
</dbReference>
<evidence type="ECO:0000256" key="5">
    <source>
        <dbReference type="SAM" id="Phobius"/>
    </source>
</evidence>
<evidence type="ECO:0000256" key="1">
    <source>
        <dbReference type="ARBA" id="ARBA00004141"/>
    </source>
</evidence>
<sequence length="531" mass="61376">MAEQRPRILYFKDFLPTSVCIGLSMFFAMVFQFNGGVFLPAATQMSSALGCIQEDVNMAGYASFIGMTIIFPILFRLKARFTTRSIFMTVCPVLIACNLITMHTENIFLMICVCFVSGFFRMWGTFECFSNIRLSITPSGNFSVFYPVIYIIVLESIQLSGLVTMHLNDWANWQYMHWFVIGMLMIVWVCVMCLTRSVRLMKKMPLYGIDWKGLALWTTMLFAIVFICIYGDYYDWLDSVQIRASIVIAVVALLLNINRMNSIRHPYIDPQVFKYKKFPVILFLFLMLCLFLTTSSVLQNAFMMSILKYDTLNAISLNWCVFVGILAGAGIVFLRQAVWKKGYKLLISIGFTLIVVYQYYMYFLIYPDLNIESLYLPNFLKGIGHGILYIALTIYVAKNIPFKHFFQSLCVLSFIRTSIATPLGSAILNRWMKHLQLDNWALLSRNMDDLTEWMPNNASLMQLYNEVNTQTMLTSLKELFGWVCIIGTVFLAIVVTYRIWRDRHVSALKMLHSLPVKKRYKLSSIHRPAKH</sequence>
<evidence type="ECO:0000256" key="2">
    <source>
        <dbReference type="ARBA" id="ARBA00022692"/>
    </source>
</evidence>
<keyword evidence="3 5" id="KW-1133">Transmembrane helix</keyword>
<dbReference type="EMBL" id="JACJJW010000007">
    <property type="protein sequence ID" value="MBM6757913.1"/>
    <property type="molecule type" value="Genomic_DNA"/>
</dbReference>
<keyword evidence="2 5" id="KW-0812">Transmembrane</keyword>
<feature type="transmembrane region" description="Helical" evidence="5">
    <location>
        <begin position="278"/>
        <end position="302"/>
    </location>
</feature>
<feature type="transmembrane region" description="Helical" evidence="5">
    <location>
        <begin position="14"/>
        <end position="38"/>
    </location>
</feature>
<evidence type="ECO:0000313" key="6">
    <source>
        <dbReference type="EMBL" id="MBM6757913.1"/>
    </source>
</evidence>
<evidence type="ECO:0000256" key="3">
    <source>
        <dbReference type="ARBA" id="ARBA00022989"/>
    </source>
</evidence>
<dbReference type="PANTHER" id="PTHR23501">
    <property type="entry name" value="MAJOR FACILITATOR SUPERFAMILY"/>
    <property type="match status" value="1"/>
</dbReference>
<evidence type="ECO:0008006" key="8">
    <source>
        <dbReference type="Google" id="ProtNLM"/>
    </source>
</evidence>
<comment type="caution">
    <text evidence="6">The sequence shown here is derived from an EMBL/GenBank/DDBJ whole genome shotgun (WGS) entry which is preliminary data.</text>
</comment>
<keyword evidence="4 5" id="KW-0472">Membrane</keyword>
<dbReference type="Gene3D" id="1.20.1250.20">
    <property type="entry name" value="MFS general substrate transporter like domains"/>
    <property type="match status" value="1"/>
</dbReference>
<evidence type="ECO:0000313" key="7">
    <source>
        <dbReference type="Proteomes" id="UP000703295"/>
    </source>
</evidence>